<evidence type="ECO:0000256" key="15">
    <source>
        <dbReference type="SAM" id="MobiDB-lite"/>
    </source>
</evidence>
<dbReference type="SMART" id="SM00891">
    <property type="entry name" value="ERCC4"/>
    <property type="match status" value="1"/>
</dbReference>
<dbReference type="FunFam" id="1.10.150.110:FF:000001">
    <property type="entry name" value="Putative Crossover junction endonuclease MUS81"/>
    <property type="match status" value="1"/>
</dbReference>
<keyword evidence="9 14" id="KW-0460">Magnesium</keyword>
<evidence type="ECO:0000256" key="11">
    <source>
        <dbReference type="ARBA" id="ARBA00023204"/>
    </source>
</evidence>
<dbReference type="Gene3D" id="3.40.50.10130">
    <property type="match status" value="1"/>
</dbReference>
<evidence type="ECO:0000256" key="9">
    <source>
        <dbReference type="ARBA" id="ARBA00022842"/>
    </source>
</evidence>
<dbReference type="SUPFAM" id="SSF47802">
    <property type="entry name" value="DNA polymerase beta, N-terminal domain-like"/>
    <property type="match status" value="1"/>
</dbReference>
<dbReference type="Pfam" id="PF21136">
    <property type="entry name" value="WHD_MUS81"/>
    <property type="match status" value="1"/>
</dbReference>
<organism evidence="17 18">
    <name type="scientific">Dispira parvispora</name>
    <dbReference type="NCBI Taxonomy" id="1520584"/>
    <lineage>
        <taxon>Eukaryota</taxon>
        <taxon>Fungi</taxon>
        <taxon>Fungi incertae sedis</taxon>
        <taxon>Zoopagomycota</taxon>
        <taxon>Kickxellomycotina</taxon>
        <taxon>Dimargaritomycetes</taxon>
        <taxon>Dimargaritales</taxon>
        <taxon>Dimargaritaceae</taxon>
        <taxon>Dispira</taxon>
    </lineage>
</organism>
<comment type="caution">
    <text evidence="17">The sequence shown here is derived from an EMBL/GenBank/DDBJ whole genome shotgun (WGS) entry which is preliminary data.</text>
</comment>
<dbReference type="CDD" id="cd20074">
    <property type="entry name" value="XPF_nuclease_Mus81"/>
    <property type="match status" value="1"/>
</dbReference>
<dbReference type="PANTHER" id="PTHR13451">
    <property type="entry name" value="CLASS II CROSSOVER JUNCTION ENDONUCLEASE MUS81"/>
    <property type="match status" value="1"/>
</dbReference>
<dbReference type="GO" id="GO:0000727">
    <property type="term" value="P:double-strand break repair via break-induced replication"/>
    <property type="evidence" value="ECO:0007669"/>
    <property type="project" value="UniProtKB-UniRule"/>
</dbReference>
<dbReference type="Pfam" id="PF14716">
    <property type="entry name" value="HHH_8"/>
    <property type="match status" value="1"/>
</dbReference>
<keyword evidence="13" id="KW-0469">Meiosis</keyword>
<evidence type="ECO:0000259" key="16">
    <source>
        <dbReference type="SMART" id="SM00891"/>
    </source>
</evidence>
<keyword evidence="7 14" id="KW-0227">DNA damage</keyword>
<dbReference type="EC" id="3.1.22.-" evidence="14"/>
<sequence length="655" mass="73528">MPPKTTTSEDNAVSCANPLFVQWVTQWMLEARTRKSRLQFVYSKAIDSLVNHPEVLQTAQEAIRLRGIGPALVTRLEKRLAEHLQETGQTPTAGSAQGPQQQSGTRDSSITVDNPRKEANPPGSSGGTRAKRTPTYVPRYRSGSFAILIALHLLTLRMRYLNPDLRSTTLHTTEQAGYESSDEISSTLPEVWIDKNDIVTFAQHFSDATFNMAAYGRQYSAWNTMKTLVEKELVYRLGMAAQYALSPEGMQLAAKLFQITQQRETRLDNILEELQINADGTPREHNSLMLQRRYHSDSVLPCSGTADTSAAPLVGTSSIGRPPLPIHSQRPPPIPRSNADLQRSVRVQLAGTATVVTPIVHQTTSYDVILVVDTREIRSKTDRDYLRVELERRGIPVVVRSLEVGDMVWVARPKGSFSSDDELFLGHIIERKRMDDLIASIKDGRYKEQKNRLRTCGADHVTYLVEGNNADEERHIGPNAIQTVISETQTSHGFFVKRTGNMEHTIDYLALMTRALVDFFSTKPLYQIPSDLVHRDGYAQLKSALQQLHPNRSWCINYASLCRIASKSGDLVLSDLFMRMLMSVKGMSAEKASYLVRRYPTPTHFLDSLSAESSQQHRIEILQDNHNSSQLARRKIGPALATKLADTWFADVYPE</sequence>
<dbReference type="InterPro" id="IPR010996">
    <property type="entry name" value="HHH_MUS81"/>
</dbReference>
<feature type="compositionally biased region" description="Low complexity" evidence="15">
    <location>
        <begin position="91"/>
        <end position="105"/>
    </location>
</feature>
<evidence type="ECO:0000256" key="8">
    <source>
        <dbReference type="ARBA" id="ARBA00022801"/>
    </source>
</evidence>
<dbReference type="InterPro" id="IPR042530">
    <property type="entry name" value="EME1/EME2_C"/>
</dbReference>
<gene>
    <name evidence="17" type="primary">MUS81</name>
    <name evidence="17" type="ORF">IWQ62_003896</name>
</gene>
<feature type="domain" description="ERCC4" evidence="16">
    <location>
        <begin position="369"/>
        <end position="469"/>
    </location>
</feature>
<evidence type="ECO:0000256" key="6">
    <source>
        <dbReference type="ARBA" id="ARBA00022759"/>
    </source>
</evidence>
<dbReference type="GO" id="GO:0046872">
    <property type="term" value="F:metal ion binding"/>
    <property type="evidence" value="ECO:0007669"/>
    <property type="project" value="UniProtKB-UniRule"/>
</dbReference>
<evidence type="ECO:0000256" key="13">
    <source>
        <dbReference type="ARBA" id="ARBA00023254"/>
    </source>
</evidence>
<dbReference type="OrthoDB" id="5963188at2759"/>
<evidence type="ECO:0000313" key="17">
    <source>
        <dbReference type="EMBL" id="KAJ1961351.1"/>
    </source>
</evidence>
<dbReference type="GO" id="GO:0003677">
    <property type="term" value="F:DNA binding"/>
    <property type="evidence" value="ECO:0007669"/>
    <property type="project" value="UniProtKB-UniRule"/>
</dbReference>
<dbReference type="Gene3D" id="1.10.150.110">
    <property type="entry name" value="DNA polymerase beta, N-terminal domain-like"/>
    <property type="match status" value="1"/>
</dbReference>
<dbReference type="SUPFAM" id="SSF52980">
    <property type="entry name" value="Restriction endonuclease-like"/>
    <property type="match status" value="1"/>
</dbReference>
<dbReference type="AlphaFoldDB" id="A0A9W8AQX3"/>
<keyword evidence="5 14" id="KW-0479">Metal-binding</keyword>
<evidence type="ECO:0000256" key="4">
    <source>
        <dbReference type="ARBA" id="ARBA00022722"/>
    </source>
</evidence>
<protein>
    <recommendedName>
        <fullName evidence="14">Crossover junction endonuclease MUS81</fullName>
        <ecNumber evidence="14">3.1.22.-</ecNumber>
    </recommendedName>
</protein>
<evidence type="ECO:0000256" key="2">
    <source>
        <dbReference type="ARBA" id="ARBA00004123"/>
    </source>
</evidence>
<dbReference type="InterPro" id="IPR047416">
    <property type="entry name" value="XPF_nuclease_Mus81"/>
</dbReference>
<dbReference type="InterPro" id="IPR027421">
    <property type="entry name" value="DNA_pol_lamdba_lyase_dom_sf"/>
</dbReference>
<feature type="region of interest" description="Disordered" evidence="15">
    <location>
        <begin position="314"/>
        <end position="333"/>
    </location>
</feature>
<dbReference type="InterPro" id="IPR011335">
    <property type="entry name" value="Restrct_endonuc-II-like"/>
</dbReference>
<evidence type="ECO:0000256" key="14">
    <source>
        <dbReference type="RuleBase" id="RU369042"/>
    </source>
</evidence>
<keyword evidence="8 14" id="KW-0378">Hydrolase</keyword>
<dbReference type="InterPro" id="IPR006166">
    <property type="entry name" value="ERCC4_domain"/>
</dbReference>
<keyword evidence="6 14" id="KW-0255">Endonuclease</keyword>
<evidence type="ECO:0000313" key="18">
    <source>
        <dbReference type="Proteomes" id="UP001150925"/>
    </source>
</evidence>
<comment type="function">
    <text evidence="14">Interacts with EME1 to form a DNA structure-specific endonuclease with substrate preference for branched DNA structures with a 5'-end at the branch nick. Typical substrates include 3'-flap structures, D-loops, replication forks and nicked Holliday junctions. May be required in mitosis for the processing of stalled or collapsed replication fork intermediates. May be required in meiosis for the repair of meiosis-specific double strand breaks subsequent to single-end invasion (SEI).</text>
</comment>
<evidence type="ECO:0000256" key="10">
    <source>
        <dbReference type="ARBA" id="ARBA00023172"/>
    </source>
</evidence>
<dbReference type="GO" id="GO:0031573">
    <property type="term" value="P:mitotic intra-S DNA damage checkpoint signaling"/>
    <property type="evidence" value="ECO:0007669"/>
    <property type="project" value="TreeGrafter"/>
</dbReference>
<dbReference type="GO" id="GO:0031297">
    <property type="term" value="P:replication fork processing"/>
    <property type="evidence" value="ECO:0007669"/>
    <property type="project" value="UniProtKB-ARBA"/>
</dbReference>
<dbReference type="InterPro" id="IPR036388">
    <property type="entry name" value="WH-like_DNA-bd_sf"/>
</dbReference>
<dbReference type="Gene3D" id="1.10.150.670">
    <property type="entry name" value="Crossover junction endonuclease EME1, DNA-binding domain"/>
    <property type="match status" value="1"/>
</dbReference>
<dbReference type="Proteomes" id="UP001150925">
    <property type="component" value="Unassembled WGS sequence"/>
</dbReference>
<dbReference type="Pfam" id="PF02732">
    <property type="entry name" value="ERCC4"/>
    <property type="match status" value="1"/>
</dbReference>
<evidence type="ECO:0000256" key="7">
    <source>
        <dbReference type="ARBA" id="ARBA00022763"/>
    </source>
</evidence>
<comment type="similarity">
    <text evidence="3 14">Belongs to the XPF family.</text>
</comment>
<dbReference type="GO" id="GO:0048257">
    <property type="term" value="F:3'-flap endonuclease activity"/>
    <property type="evidence" value="ECO:0007669"/>
    <property type="project" value="TreeGrafter"/>
</dbReference>
<dbReference type="CDD" id="cd21036">
    <property type="entry name" value="WH_MUS81"/>
    <property type="match status" value="1"/>
</dbReference>
<dbReference type="GO" id="GO:0006308">
    <property type="term" value="P:DNA catabolic process"/>
    <property type="evidence" value="ECO:0007669"/>
    <property type="project" value="UniProtKB-UniRule"/>
</dbReference>
<dbReference type="InterPro" id="IPR047417">
    <property type="entry name" value="WHD_MUS81"/>
</dbReference>
<comment type="subunit">
    <text evidence="14">Interacts with EME1.</text>
</comment>
<dbReference type="Gene3D" id="1.10.10.10">
    <property type="entry name" value="Winged helix-like DNA-binding domain superfamily/Winged helix DNA-binding domain"/>
    <property type="match status" value="1"/>
</dbReference>
<accession>A0A9W8AQX3</accession>
<evidence type="ECO:0000256" key="5">
    <source>
        <dbReference type="ARBA" id="ARBA00022723"/>
    </source>
</evidence>
<dbReference type="GO" id="GO:0008821">
    <property type="term" value="F:crossover junction DNA endonuclease activity"/>
    <property type="evidence" value="ECO:0007669"/>
    <property type="project" value="UniProtKB-UniRule"/>
</dbReference>
<evidence type="ECO:0000256" key="12">
    <source>
        <dbReference type="ARBA" id="ARBA00023242"/>
    </source>
</evidence>
<dbReference type="GO" id="GO:0048476">
    <property type="term" value="C:Holliday junction resolvase complex"/>
    <property type="evidence" value="ECO:0007669"/>
    <property type="project" value="UniProtKB-UniRule"/>
</dbReference>
<dbReference type="InterPro" id="IPR033309">
    <property type="entry name" value="Mus81"/>
</dbReference>
<dbReference type="EMBL" id="JANBPY010001153">
    <property type="protein sequence ID" value="KAJ1961351.1"/>
    <property type="molecule type" value="Genomic_DNA"/>
</dbReference>
<keyword evidence="4 14" id="KW-0540">Nuclease</keyword>
<proteinExistence type="inferred from homology"/>
<feature type="compositionally biased region" description="Pro residues" evidence="15">
    <location>
        <begin position="322"/>
        <end position="333"/>
    </location>
</feature>
<evidence type="ECO:0000256" key="3">
    <source>
        <dbReference type="ARBA" id="ARBA00010015"/>
    </source>
</evidence>
<name>A0A9W8AQX3_9FUNG</name>
<reference evidence="17" key="1">
    <citation type="submission" date="2022-07" db="EMBL/GenBank/DDBJ databases">
        <title>Phylogenomic reconstructions and comparative analyses of Kickxellomycotina fungi.</title>
        <authorList>
            <person name="Reynolds N.K."/>
            <person name="Stajich J.E."/>
            <person name="Barry K."/>
            <person name="Grigoriev I.V."/>
            <person name="Crous P."/>
            <person name="Smith M.E."/>
        </authorList>
    </citation>
    <scope>NUCLEOTIDE SEQUENCE</scope>
    <source>
        <strain evidence="17">RSA 1196</strain>
    </source>
</reference>
<keyword evidence="12 14" id="KW-0539">Nucleus</keyword>
<dbReference type="PANTHER" id="PTHR13451:SF0">
    <property type="entry name" value="CROSSOVER JUNCTION ENDONUCLEASE MUS81"/>
    <property type="match status" value="1"/>
</dbReference>
<comment type="subcellular location">
    <subcellularLocation>
        <location evidence="2 14">Nucleus</location>
    </subcellularLocation>
</comment>
<keyword evidence="18" id="KW-1185">Reference proteome</keyword>
<feature type="region of interest" description="Disordered" evidence="15">
    <location>
        <begin position="86"/>
        <end position="135"/>
    </location>
</feature>
<keyword evidence="10 14" id="KW-0233">DNA recombination</keyword>
<dbReference type="GO" id="GO:0000712">
    <property type="term" value="P:resolution of meiotic recombination intermediates"/>
    <property type="evidence" value="ECO:0007669"/>
    <property type="project" value="TreeGrafter"/>
</dbReference>
<dbReference type="GO" id="GO:0005634">
    <property type="term" value="C:nucleus"/>
    <property type="evidence" value="ECO:0007669"/>
    <property type="project" value="UniProtKB-SubCell"/>
</dbReference>
<keyword evidence="11 14" id="KW-0234">DNA repair</keyword>
<evidence type="ECO:0000256" key="1">
    <source>
        <dbReference type="ARBA" id="ARBA00001946"/>
    </source>
</evidence>
<comment type="cofactor">
    <cofactor evidence="1 14">
        <name>Mg(2+)</name>
        <dbReference type="ChEBI" id="CHEBI:18420"/>
    </cofactor>
</comment>
<dbReference type="FunFam" id="3.40.50.10130:FF:000003">
    <property type="entry name" value="Crossover junction endonuclease MUS81"/>
    <property type="match status" value="1"/>
</dbReference>